<reference evidence="3" key="1">
    <citation type="submission" date="2021-05" db="EMBL/GenBank/DDBJ databases">
        <authorList>
            <person name="Stam R."/>
        </authorList>
    </citation>
    <scope>NUCLEOTIDE SEQUENCE</scope>
    <source>
        <strain evidence="3">CS162</strain>
    </source>
</reference>
<dbReference type="GeneID" id="67020252"/>
<feature type="compositionally biased region" description="Polar residues" evidence="2">
    <location>
        <begin position="641"/>
        <end position="651"/>
    </location>
</feature>
<feature type="compositionally biased region" description="Polar residues" evidence="2">
    <location>
        <begin position="441"/>
        <end position="458"/>
    </location>
</feature>
<feature type="compositionally biased region" description="Polar residues" evidence="2">
    <location>
        <begin position="417"/>
        <end position="427"/>
    </location>
</feature>
<evidence type="ECO:0000256" key="2">
    <source>
        <dbReference type="SAM" id="MobiDB-lite"/>
    </source>
</evidence>
<keyword evidence="1" id="KW-0175">Coiled coil</keyword>
<evidence type="ECO:0000313" key="3">
    <source>
        <dbReference type="EMBL" id="CAG5175677.1"/>
    </source>
</evidence>
<feature type="compositionally biased region" description="Polar residues" evidence="2">
    <location>
        <begin position="584"/>
        <end position="600"/>
    </location>
</feature>
<feature type="coiled-coil region" evidence="1">
    <location>
        <begin position="753"/>
        <end position="794"/>
    </location>
</feature>
<keyword evidence="4" id="KW-1185">Reference proteome</keyword>
<dbReference type="Proteomes" id="UP000676310">
    <property type="component" value="Unassembled WGS sequence"/>
</dbReference>
<gene>
    <name evidence="3" type="ORF">ALTATR162_LOCUS8171</name>
</gene>
<feature type="compositionally biased region" description="Basic and acidic residues" evidence="2">
    <location>
        <begin position="1113"/>
        <end position="1123"/>
    </location>
</feature>
<feature type="compositionally biased region" description="Polar residues" evidence="2">
    <location>
        <begin position="1"/>
        <end position="24"/>
    </location>
</feature>
<feature type="region of interest" description="Disordered" evidence="2">
    <location>
        <begin position="917"/>
        <end position="1077"/>
    </location>
</feature>
<comment type="caution">
    <text evidence="3">The sequence shown here is derived from an EMBL/GenBank/DDBJ whole genome shotgun (WGS) entry which is preliminary data.</text>
</comment>
<feature type="region of interest" description="Disordered" evidence="2">
    <location>
        <begin position="1"/>
        <end position="458"/>
    </location>
</feature>
<accession>A0A8J2IFV6</accession>
<name>A0A8J2IFV6_9PLEO</name>
<feature type="compositionally biased region" description="Polar residues" evidence="2">
    <location>
        <begin position="359"/>
        <end position="380"/>
    </location>
</feature>
<feature type="compositionally biased region" description="Low complexity" evidence="2">
    <location>
        <begin position="1039"/>
        <end position="1048"/>
    </location>
</feature>
<feature type="compositionally biased region" description="Polar residues" evidence="2">
    <location>
        <begin position="988"/>
        <end position="1004"/>
    </location>
</feature>
<feature type="compositionally biased region" description="Pro residues" evidence="2">
    <location>
        <begin position="25"/>
        <end position="35"/>
    </location>
</feature>
<feature type="compositionally biased region" description="Polar residues" evidence="2">
    <location>
        <begin position="58"/>
        <end position="74"/>
    </location>
</feature>
<dbReference type="RefSeq" id="XP_043171736.1">
    <property type="nucleotide sequence ID" value="XM_043315801.1"/>
</dbReference>
<evidence type="ECO:0000256" key="1">
    <source>
        <dbReference type="SAM" id="Coils"/>
    </source>
</evidence>
<dbReference type="EMBL" id="CAJRGZ010000022">
    <property type="protein sequence ID" value="CAG5175677.1"/>
    <property type="molecule type" value="Genomic_DNA"/>
</dbReference>
<feature type="compositionally biased region" description="Polar residues" evidence="2">
    <location>
        <begin position="933"/>
        <end position="944"/>
    </location>
</feature>
<feature type="region of interest" description="Disordered" evidence="2">
    <location>
        <begin position="472"/>
        <end position="602"/>
    </location>
</feature>
<evidence type="ECO:0000313" key="4">
    <source>
        <dbReference type="Proteomes" id="UP000676310"/>
    </source>
</evidence>
<protein>
    <submittedName>
        <fullName evidence="3">Uncharacterized protein</fullName>
    </submittedName>
</protein>
<feature type="compositionally biased region" description="Polar residues" evidence="2">
    <location>
        <begin position="1018"/>
        <end position="1031"/>
    </location>
</feature>
<feature type="compositionally biased region" description="Basic and acidic residues" evidence="2">
    <location>
        <begin position="527"/>
        <end position="537"/>
    </location>
</feature>
<feature type="compositionally biased region" description="Low complexity" evidence="2">
    <location>
        <begin position="292"/>
        <end position="307"/>
    </location>
</feature>
<feature type="compositionally biased region" description="Pro residues" evidence="2">
    <location>
        <begin position="94"/>
        <end position="109"/>
    </location>
</feature>
<proteinExistence type="predicted"/>
<feature type="coiled-coil region" evidence="1">
    <location>
        <begin position="678"/>
        <end position="723"/>
    </location>
</feature>
<sequence>MQNYGQTPGYQRPGSTTSFTGQQTAPPPVPPPPPGYGASQGYQAPAPQAHGQWAAPTPTHTSNPWNQSQQQGTRGYNPGTYGTMPGAQHQSYHLPPPHQDQPPPPPPKPYGFAAAVQRQEQQQQQQQQQQQSTQNWSQQSQPNTGYAPHAQQGGYPVQGTPQQPYHNAAPPPPSATPGGSYFPSSQGGRPSSIYGAGQVSSYTNAPSAGPHQPSTAVSPNEQQPAYTQPPLPAPSAYVPPPPVAPTWQQPQYAQGYHNAQQQAPPLPPRHGQQSVQHPEHHQPQYGHPNSDQYPPQSQTPHQSQQPSFWGAIPASQQPVGQPIYPQAQSQQQLVQQQYGHSVYEHHGQPSPSDPHLQRPWQSASPAPESTYQHSVPQTYEPQQQPPQSGYQAQDSFLGRQYAQMPNQGIQEPKPSNRIETATPNFYHQPSPPSQPVSPISNRPSVSSASGYQPVSGRTDSVSSIALANLYAQRAENKTSSPKPPAPKLPVSPPPRDDKSRFSVLAAGAPSDWEHLGGSEEIDDEELFGVKKEEKKSDTTQPESVELPAHVPSPPSTHSFPSPAVRPAHVSSSEWDEGYTPTPPSVTTSLALRQDSQSSDQGFVVEDAIVAPLRTTPRPIQGAKPPYQLAALTTGFVSAESGYNTSQHTPTQPKHHFESRTTNESNDAGSFSYDYTVELKEKDDIIHQLRADAERERAELHAKIEALEADNQKLLSEYQANKTHSASQMIVLRAQIETVRTAADQATVNSEALVKEKNMTIERLKEDVEGKEHNIEERDNLVAELKRQLEAEKSRELPKATPADLISDIDPWYVGSLERYVTMLRSEAAAPQVEEKIKIFKAFMKVESSMRTINFFDASTQTLPVEPETSHQTEQVATSNISTKRQDLNIQVPQGSAYEDDYEYSPGGRPILARQSTMPPIENYQGPPKPPPSVVSTTILTPTSSIDDDTNKTPVQSLPEEPMQPQYKAYVPPASISIDPPQLRHRQTMPFSNTPGVASPSGRSNSKGHDEIFFGAHQPTAQSPAPRPSSSEADIPLPAPLTLTPRRPASAATPSKGDPNQVLKGLLPKQINSDSSNRRIQDLRTKLADIGSKSSNTEDLTKTWEKSTSLNRRKKDDARRKRQEENEEHNDDLFNNNEISYAEMNQLEEEFKQKEGELKAQEDKDEYESYVDTVFDPIFNGLHAEIKSLMDLYVEAKHLLQSSVRGLKSFKETDDPSTKDCFELLRDIHERIEKRHDSVVQLVAERDRRYKKTETQPLYAAGNISQMKAVEKQFENAEKQAIFEAKREKAERISELLQITEGVVVDAVSDEQKEIDYVIAVIKDLEDGTGDPDVLIQAQSTLRALKTSSKALLSLFNALEVESNNADIDAEIAQVKADDADAERIRELEVEKEEAEKGLVEEYERRVSVLDSDETEIMELVQRKTGQGSEDTAKEERLRMALEEAKRRNGHA</sequence>
<dbReference type="OrthoDB" id="1883964at2759"/>
<feature type="region of interest" description="Disordered" evidence="2">
    <location>
        <begin position="1092"/>
        <end position="1136"/>
    </location>
</feature>
<feature type="compositionally biased region" description="Low complexity" evidence="2">
    <location>
        <begin position="117"/>
        <end position="141"/>
    </location>
</feature>
<feature type="region of interest" description="Disordered" evidence="2">
    <location>
        <begin position="641"/>
        <end position="667"/>
    </location>
</feature>
<feature type="compositionally biased region" description="Pro residues" evidence="2">
    <location>
        <begin position="227"/>
        <end position="244"/>
    </location>
</feature>
<organism evidence="3 4">
    <name type="scientific">Alternaria atra</name>
    <dbReference type="NCBI Taxonomy" id="119953"/>
    <lineage>
        <taxon>Eukaryota</taxon>
        <taxon>Fungi</taxon>
        <taxon>Dikarya</taxon>
        <taxon>Ascomycota</taxon>
        <taxon>Pezizomycotina</taxon>
        <taxon>Dothideomycetes</taxon>
        <taxon>Pleosporomycetidae</taxon>
        <taxon>Pleosporales</taxon>
        <taxon>Pleosporineae</taxon>
        <taxon>Pleosporaceae</taxon>
        <taxon>Alternaria</taxon>
        <taxon>Alternaria sect. Ulocladioides</taxon>
    </lineage>
</organism>
<feature type="compositionally biased region" description="Pro residues" evidence="2">
    <location>
        <begin position="481"/>
        <end position="493"/>
    </location>
</feature>
<feature type="compositionally biased region" description="Low complexity" evidence="2">
    <location>
        <begin position="321"/>
        <end position="337"/>
    </location>
</feature>
<feature type="compositionally biased region" description="Polar residues" evidence="2">
    <location>
        <begin position="198"/>
        <end position="226"/>
    </location>
</feature>